<proteinExistence type="predicted"/>
<dbReference type="AlphaFoldDB" id="A0A0D3FJX4"/>
<protein>
    <submittedName>
        <fullName evidence="1">Uncharacterized protein</fullName>
    </submittedName>
</protein>
<evidence type="ECO:0000313" key="2">
    <source>
        <dbReference type="Proteomes" id="UP000026960"/>
    </source>
</evidence>
<reference evidence="1" key="2">
    <citation type="submission" date="2015-03" db="UniProtKB">
        <authorList>
            <consortium name="EnsemblPlants"/>
        </authorList>
    </citation>
    <scope>IDENTIFICATION</scope>
</reference>
<organism evidence="1">
    <name type="scientific">Oryza barthii</name>
    <dbReference type="NCBI Taxonomy" id="65489"/>
    <lineage>
        <taxon>Eukaryota</taxon>
        <taxon>Viridiplantae</taxon>
        <taxon>Streptophyta</taxon>
        <taxon>Embryophyta</taxon>
        <taxon>Tracheophyta</taxon>
        <taxon>Spermatophyta</taxon>
        <taxon>Magnoliopsida</taxon>
        <taxon>Liliopsida</taxon>
        <taxon>Poales</taxon>
        <taxon>Poaceae</taxon>
        <taxon>BOP clade</taxon>
        <taxon>Oryzoideae</taxon>
        <taxon>Oryzeae</taxon>
        <taxon>Oryzinae</taxon>
        <taxon>Oryza</taxon>
    </lineage>
</organism>
<sequence length="177" mass="20703">MDGDRRWRRWRRMWSLGWMARKQQPKAARRRKPYSLLAGWMGIGGGGQGQNSRTIESKWQRVWLTKWNVLCWPHVLSLEPMYDPVRCQVMLCWSSTIRLWAVWRPVNPNLIYTKKKNYKYSSEVLRSPVAHSSSSSSSIVLALHFLLPLPRVSEPTVTAMLSGCAHEWDWPHNDVTV</sequence>
<dbReference type="PaxDb" id="65489-OBART03G21710.1"/>
<evidence type="ECO:0000313" key="1">
    <source>
        <dbReference type="EnsemblPlants" id="OBART03G21710.1"/>
    </source>
</evidence>
<name>A0A0D3FJX4_9ORYZ</name>
<dbReference type="HOGENOM" id="CLU_1520128_0_0_1"/>
<dbReference type="Proteomes" id="UP000026960">
    <property type="component" value="Chromosome 3"/>
</dbReference>
<accession>A0A0D3FJX4</accession>
<reference evidence="1" key="1">
    <citation type="journal article" date="2009" name="Rice">
        <title>De Novo Next Generation Sequencing of Plant Genomes.</title>
        <authorList>
            <person name="Rounsley S."/>
            <person name="Marri P.R."/>
            <person name="Yu Y."/>
            <person name="He R."/>
            <person name="Sisneros N."/>
            <person name="Goicoechea J.L."/>
            <person name="Lee S.J."/>
            <person name="Angelova A."/>
            <person name="Kudrna D."/>
            <person name="Luo M."/>
            <person name="Affourtit J."/>
            <person name="Desany B."/>
            <person name="Knight J."/>
            <person name="Niazi F."/>
            <person name="Egholm M."/>
            <person name="Wing R.A."/>
        </authorList>
    </citation>
    <scope>NUCLEOTIDE SEQUENCE [LARGE SCALE GENOMIC DNA]</scope>
    <source>
        <strain evidence="1">cv. IRGC 105608</strain>
    </source>
</reference>
<dbReference type="Gramene" id="OBART03G21710.1">
    <property type="protein sequence ID" value="OBART03G21710.1"/>
    <property type="gene ID" value="OBART03G21710"/>
</dbReference>
<dbReference type="EnsemblPlants" id="OBART03G21710.1">
    <property type="protein sequence ID" value="OBART03G21710.1"/>
    <property type="gene ID" value="OBART03G21710"/>
</dbReference>
<keyword evidence="2" id="KW-1185">Reference proteome</keyword>